<dbReference type="AlphaFoldDB" id="A0A1J1HNM3"/>
<dbReference type="EMBL" id="CVRI01000014">
    <property type="protein sequence ID" value="CRK89645.1"/>
    <property type="molecule type" value="Genomic_DNA"/>
</dbReference>
<evidence type="ECO:0000313" key="2">
    <source>
        <dbReference type="Proteomes" id="UP000183832"/>
    </source>
</evidence>
<sequence length="62" mass="7085">MNRKRSNKGGVRDASDLFKGLITTENILKMCLKAKRCEAIETQKREKEKMKTAIDVVSRSQT</sequence>
<gene>
    <name evidence="1" type="ORF">CLUMA_CG003597</name>
</gene>
<proteinExistence type="predicted"/>
<dbReference type="Proteomes" id="UP000183832">
    <property type="component" value="Unassembled WGS sequence"/>
</dbReference>
<protein>
    <submittedName>
        <fullName evidence="1">CLUMA_CG003597, isoform A</fullName>
    </submittedName>
</protein>
<accession>A0A1J1HNM3</accession>
<name>A0A1J1HNM3_9DIPT</name>
<reference evidence="1 2" key="1">
    <citation type="submission" date="2015-04" db="EMBL/GenBank/DDBJ databases">
        <authorList>
            <person name="Syromyatnikov M.Y."/>
            <person name="Popov V.N."/>
        </authorList>
    </citation>
    <scope>NUCLEOTIDE SEQUENCE [LARGE SCALE GENOMIC DNA]</scope>
</reference>
<evidence type="ECO:0000313" key="1">
    <source>
        <dbReference type="EMBL" id="CRK89645.1"/>
    </source>
</evidence>
<keyword evidence="2" id="KW-1185">Reference proteome</keyword>
<organism evidence="1 2">
    <name type="scientific">Clunio marinus</name>
    <dbReference type="NCBI Taxonomy" id="568069"/>
    <lineage>
        <taxon>Eukaryota</taxon>
        <taxon>Metazoa</taxon>
        <taxon>Ecdysozoa</taxon>
        <taxon>Arthropoda</taxon>
        <taxon>Hexapoda</taxon>
        <taxon>Insecta</taxon>
        <taxon>Pterygota</taxon>
        <taxon>Neoptera</taxon>
        <taxon>Endopterygota</taxon>
        <taxon>Diptera</taxon>
        <taxon>Nematocera</taxon>
        <taxon>Chironomoidea</taxon>
        <taxon>Chironomidae</taxon>
        <taxon>Clunio</taxon>
    </lineage>
</organism>